<dbReference type="PANTHER" id="PTHR30204:SF69">
    <property type="entry name" value="MERR-FAMILY TRANSCRIPTIONAL REGULATOR"/>
    <property type="match status" value="1"/>
</dbReference>
<dbReference type="EMBL" id="JBHTBW010000013">
    <property type="protein sequence ID" value="MFC7440523.1"/>
    <property type="molecule type" value="Genomic_DNA"/>
</dbReference>
<dbReference type="RefSeq" id="WP_379863804.1">
    <property type="nucleotide sequence ID" value="NZ_JBHTBW010000013.1"/>
</dbReference>
<feature type="domain" description="HTH merR-type" evidence="5">
    <location>
        <begin position="1"/>
        <end position="54"/>
    </location>
</feature>
<evidence type="ECO:0000256" key="3">
    <source>
        <dbReference type="ARBA" id="ARBA00023125"/>
    </source>
</evidence>
<evidence type="ECO:0000313" key="7">
    <source>
        <dbReference type="Proteomes" id="UP001596500"/>
    </source>
</evidence>
<sequence length="148" mass="16791">MAIGEVSTLTGVSSSAIRHWENERLISLPRDQVNGYRKFNRTQIRQIQMIRILRSALERTNWNSKRICSSQFPHIRGNKGGISVGVDSLAVPNKFTLYVNRSDPRGTPAGQGFELVNHRSRFACHRFRTLSQHFPFHAHASGKTDFSA</sequence>
<keyword evidence="4" id="KW-0804">Transcription</keyword>
<comment type="caution">
    <text evidence="6">The sequence shown here is derived from an EMBL/GenBank/DDBJ whole genome shotgun (WGS) entry which is preliminary data.</text>
</comment>
<organism evidence="6 7">
    <name type="scientific">Laceyella putida</name>
    <dbReference type="NCBI Taxonomy" id="110101"/>
    <lineage>
        <taxon>Bacteria</taxon>
        <taxon>Bacillati</taxon>
        <taxon>Bacillota</taxon>
        <taxon>Bacilli</taxon>
        <taxon>Bacillales</taxon>
        <taxon>Thermoactinomycetaceae</taxon>
        <taxon>Laceyella</taxon>
    </lineage>
</organism>
<keyword evidence="7" id="KW-1185">Reference proteome</keyword>
<keyword evidence="1" id="KW-0678">Repressor</keyword>
<dbReference type="PROSITE" id="PS50937">
    <property type="entry name" value="HTH_MERR_2"/>
    <property type="match status" value="1"/>
</dbReference>
<accession>A0ABW2RHP3</accession>
<dbReference type="InterPro" id="IPR009061">
    <property type="entry name" value="DNA-bd_dom_put_sf"/>
</dbReference>
<evidence type="ECO:0000313" key="6">
    <source>
        <dbReference type="EMBL" id="MFC7440523.1"/>
    </source>
</evidence>
<reference evidence="7" key="1">
    <citation type="journal article" date="2019" name="Int. J. Syst. Evol. Microbiol.">
        <title>The Global Catalogue of Microorganisms (GCM) 10K type strain sequencing project: providing services to taxonomists for standard genome sequencing and annotation.</title>
        <authorList>
            <consortium name="The Broad Institute Genomics Platform"/>
            <consortium name="The Broad Institute Genome Sequencing Center for Infectious Disease"/>
            <person name="Wu L."/>
            <person name="Ma J."/>
        </authorList>
    </citation>
    <scope>NUCLEOTIDE SEQUENCE [LARGE SCALE GENOMIC DNA]</scope>
    <source>
        <strain evidence="7">CGMCC 1.12942</strain>
    </source>
</reference>
<proteinExistence type="predicted"/>
<name>A0ABW2RHP3_9BACL</name>
<dbReference type="CDD" id="cd00592">
    <property type="entry name" value="HTH_MerR-like"/>
    <property type="match status" value="1"/>
</dbReference>
<dbReference type="InterPro" id="IPR047057">
    <property type="entry name" value="MerR_fam"/>
</dbReference>
<dbReference type="Gene3D" id="1.10.1660.10">
    <property type="match status" value="1"/>
</dbReference>
<dbReference type="InterPro" id="IPR000551">
    <property type="entry name" value="MerR-type_HTH_dom"/>
</dbReference>
<dbReference type="Pfam" id="PF13411">
    <property type="entry name" value="MerR_1"/>
    <property type="match status" value="1"/>
</dbReference>
<dbReference type="PANTHER" id="PTHR30204">
    <property type="entry name" value="REDOX-CYCLING DRUG-SENSING TRANSCRIPTIONAL ACTIVATOR SOXR"/>
    <property type="match status" value="1"/>
</dbReference>
<dbReference type="SUPFAM" id="SSF46955">
    <property type="entry name" value="Putative DNA-binding domain"/>
    <property type="match status" value="1"/>
</dbReference>
<keyword evidence="2" id="KW-0805">Transcription regulation</keyword>
<dbReference type="Proteomes" id="UP001596500">
    <property type="component" value="Unassembled WGS sequence"/>
</dbReference>
<keyword evidence="3" id="KW-0238">DNA-binding</keyword>
<protein>
    <submittedName>
        <fullName evidence="6">MerR family transcriptional regulator</fullName>
    </submittedName>
</protein>
<evidence type="ECO:0000259" key="5">
    <source>
        <dbReference type="PROSITE" id="PS50937"/>
    </source>
</evidence>
<dbReference type="SMART" id="SM00422">
    <property type="entry name" value="HTH_MERR"/>
    <property type="match status" value="1"/>
</dbReference>
<evidence type="ECO:0000256" key="4">
    <source>
        <dbReference type="ARBA" id="ARBA00023163"/>
    </source>
</evidence>
<gene>
    <name evidence="6" type="ORF">ACFQNG_05090</name>
</gene>
<evidence type="ECO:0000256" key="2">
    <source>
        <dbReference type="ARBA" id="ARBA00023015"/>
    </source>
</evidence>
<evidence type="ECO:0000256" key="1">
    <source>
        <dbReference type="ARBA" id="ARBA00022491"/>
    </source>
</evidence>